<evidence type="ECO:0000313" key="2">
    <source>
        <dbReference type="EMBL" id="THU72953.1"/>
    </source>
</evidence>
<gene>
    <name evidence="2" type="ORF">C4D60_Mb04t17650</name>
</gene>
<evidence type="ECO:0000313" key="3">
    <source>
        <dbReference type="Proteomes" id="UP000317650"/>
    </source>
</evidence>
<accession>A0A4S8KCS9</accession>
<comment type="caution">
    <text evidence="2">The sequence shown here is derived from an EMBL/GenBank/DDBJ whole genome shotgun (WGS) entry which is preliminary data.</text>
</comment>
<keyword evidence="3" id="KW-1185">Reference proteome</keyword>
<reference evidence="2 3" key="1">
    <citation type="journal article" date="2019" name="Nat. Plants">
        <title>Genome sequencing of Musa balbisiana reveals subgenome evolution and function divergence in polyploid bananas.</title>
        <authorList>
            <person name="Yao X."/>
        </authorList>
    </citation>
    <scope>NUCLEOTIDE SEQUENCE [LARGE SCALE GENOMIC DNA]</scope>
    <source>
        <strain evidence="3">cv. DH-PKW</strain>
        <tissue evidence="2">Leaves</tissue>
    </source>
</reference>
<sequence length="115" mass="12936">MLIGVAQEVQAKPNPKAAAHLNQIIQKVTCLPSITWDSPVSEERESYSMSWTPPKEDSTKYTRKPPDKLARHYKCTGTSTHSKWKSTGGEAQEKITDFFFITESFLVFGVIVYPA</sequence>
<dbReference type="Proteomes" id="UP000317650">
    <property type="component" value="Chromosome 4"/>
</dbReference>
<evidence type="ECO:0000256" key="1">
    <source>
        <dbReference type="SAM" id="MobiDB-lite"/>
    </source>
</evidence>
<proteinExistence type="predicted"/>
<protein>
    <submittedName>
        <fullName evidence="2">Uncharacterized protein</fullName>
    </submittedName>
</protein>
<dbReference type="EMBL" id="PYDT01000001">
    <property type="protein sequence ID" value="THU72953.1"/>
    <property type="molecule type" value="Genomic_DNA"/>
</dbReference>
<feature type="compositionally biased region" description="Basic and acidic residues" evidence="1">
    <location>
        <begin position="54"/>
        <end position="65"/>
    </location>
</feature>
<organism evidence="2 3">
    <name type="scientific">Musa balbisiana</name>
    <name type="common">Banana</name>
    <dbReference type="NCBI Taxonomy" id="52838"/>
    <lineage>
        <taxon>Eukaryota</taxon>
        <taxon>Viridiplantae</taxon>
        <taxon>Streptophyta</taxon>
        <taxon>Embryophyta</taxon>
        <taxon>Tracheophyta</taxon>
        <taxon>Spermatophyta</taxon>
        <taxon>Magnoliopsida</taxon>
        <taxon>Liliopsida</taxon>
        <taxon>Zingiberales</taxon>
        <taxon>Musaceae</taxon>
        <taxon>Musa</taxon>
    </lineage>
</organism>
<dbReference type="AlphaFoldDB" id="A0A4S8KCS9"/>
<name>A0A4S8KCS9_MUSBA</name>
<feature type="region of interest" description="Disordered" evidence="1">
    <location>
        <begin position="45"/>
        <end position="65"/>
    </location>
</feature>